<dbReference type="PROSITE" id="PS50965">
    <property type="entry name" value="NERD"/>
    <property type="match status" value="1"/>
</dbReference>
<gene>
    <name evidence="2" type="ORF">P6P90_11510</name>
</gene>
<comment type="caution">
    <text evidence="2">The sequence shown here is derived from an EMBL/GenBank/DDBJ whole genome shotgun (WGS) entry which is preliminary data.</text>
</comment>
<accession>A0ABT6H7F7</accession>
<evidence type="ECO:0000259" key="1">
    <source>
        <dbReference type="PROSITE" id="PS50965"/>
    </source>
</evidence>
<proteinExistence type="predicted"/>
<evidence type="ECO:0000313" key="3">
    <source>
        <dbReference type="Proteomes" id="UP001218246"/>
    </source>
</evidence>
<dbReference type="Pfam" id="PF08378">
    <property type="entry name" value="NERD"/>
    <property type="match status" value="1"/>
</dbReference>
<dbReference type="Proteomes" id="UP001218246">
    <property type="component" value="Unassembled WGS sequence"/>
</dbReference>
<dbReference type="RefSeq" id="WP_278018204.1">
    <property type="nucleotide sequence ID" value="NZ_JARRRY010000006.1"/>
</dbReference>
<keyword evidence="3" id="KW-1185">Reference proteome</keyword>
<protein>
    <submittedName>
        <fullName evidence="2">Nuclease-related domain-containing protein</fullName>
    </submittedName>
</protein>
<sequence>MIKKERKPPLKLQKLEALLRRLPASHPKYKEVEVELAKSRAGYKGELSLDYHINCFASPQHLIFHDLRLPYKQYFFQMDTLLVTPSYLLILEVKNISGTLFLDHQFNQLIRNQNGEEHVFADPILQVRRQAFQLRMWLEVYKIPTVPIEYLVVMTNRNALLKSHKSEPCVIHSEALHEKLQEFDRRYNQPVLCTKKLRKLSSSLIKADTMQQLDVLKQFSIHSSELITGVQCPHCGKFAMRRVYGTWRCPDCEYVCKQAHLSALIDYALLIKPSITNHEFRAFLRLSSINIAKNLLAALQLPYTGETKGRVYELSIGDLPDYVRKSPNSS</sequence>
<evidence type="ECO:0000313" key="2">
    <source>
        <dbReference type="EMBL" id="MDG5754595.1"/>
    </source>
</evidence>
<dbReference type="InterPro" id="IPR011528">
    <property type="entry name" value="NERD"/>
</dbReference>
<feature type="domain" description="NERD" evidence="1">
    <location>
        <begin position="41"/>
        <end position="157"/>
    </location>
</feature>
<reference evidence="2 3" key="1">
    <citation type="submission" date="2023-04" db="EMBL/GenBank/DDBJ databases">
        <title>Ectobacillus antri isolated from activated sludge.</title>
        <authorList>
            <person name="Yan P."/>
            <person name="Liu X."/>
        </authorList>
    </citation>
    <scope>NUCLEOTIDE SEQUENCE [LARGE SCALE GENOMIC DNA]</scope>
    <source>
        <strain evidence="2 3">C18H</strain>
    </source>
</reference>
<name>A0ABT6H7F7_9BACI</name>
<dbReference type="EMBL" id="JARULN010000010">
    <property type="protein sequence ID" value="MDG5754595.1"/>
    <property type="molecule type" value="Genomic_DNA"/>
</dbReference>
<organism evidence="2 3">
    <name type="scientific">Ectobacillus antri</name>
    <dbReference type="NCBI Taxonomy" id="2486280"/>
    <lineage>
        <taxon>Bacteria</taxon>
        <taxon>Bacillati</taxon>
        <taxon>Bacillota</taxon>
        <taxon>Bacilli</taxon>
        <taxon>Bacillales</taxon>
        <taxon>Bacillaceae</taxon>
        <taxon>Ectobacillus</taxon>
    </lineage>
</organism>